<dbReference type="GO" id="GO:0016740">
    <property type="term" value="F:transferase activity"/>
    <property type="evidence" value="ECO:0007669"/>
    <property type="project" value="UniProtKB-KW"/>
</dbReference>
<evidence type="ECO:0000259" key="1">
    <source>
        <dbReference type="Pfam" id="PF00535"/>
    </source>
</evidence>
<dbReference type="SUPFAM" id="SSF53448">
    <property type="entry name" value="Nucleotide-diphospho-sugar transferases"/>
    <property type="match status" value="1"/>
</dbReference>
<protein>
    <submittedName>
        <fullName evidence="2">Glycosyl transferase family 2</fullName>
    </submittedName>
</protein>
<dbReference type="CDD" id="cd00761">
    <property type="entry name" value="Glyco_tranf_GTA_type"/>
    <property type="match status" value="1"/>
</dbReference>
<proteinExistence type="predicted"/>
<name>A0A1H2TI52_9BACL</name>
<evidence type="ECO:0000313" key="3">
    <source>
        <dbReference type="Proteomes" id="UP000198534"/>
    </source>
</evidence>
<keyword evidence="3" id="KW-1185">Reference proteome</keyword>
<dbReference type="InterPro" id="IPR029044">
    <property type="entry name" value="Nucleotide-diphossugar_trans"/>
</dbReference>
<evidence type="ECO:0000313" key="2">
    <source>
        <dbReference type="EMBL" id="SDW43355.1"/>
    </source>
</evidence>
<dbReference type="InterPro" id="IPR001173">
    <property type="entry name" value="Glyco_trans_2-like"/>
</dbReference>
<dbReference type="Gene3D" id="3.90.550.10">
    <property type="entry name" value="Spore Coat Polysaccharide Biosynthesis Protein SpsA, Chain A"/>
    <property type="match status" value="1"/>
</dbReference>
<dbReference type="STRING" id="1048340.SAMN05444487_103138"/>
<dbReference type="EMBL" id="FNNQ01000003">
    <property type="protein sequence ID" value="SDW43355.1"/>
    <property type="molecule type" value="Genomic_DNA"/>
</dbReference>
<gene>
    <name evidence="2" type="ORF">SAMN05444487_103138</name>
</gene>
<dbReference type="RefSeq" id="WP_245726248.1">
    <property type="nucleotide sequence ID" value="NZ_FNNQ01000003.1"/>
</dbReference>
<sequence length="206" mass="24072">MGIKLSILIPSIPGRLTHLARMVSELERQSQQLPVEILVLIDNKKSSIGVKRNVLLNQAQGEFITFVDDDDRVETDYIHTLLETIYNHPDADCIPFDVEVNLSGLSKKICKYDIQYSHSEDDHYYYRKPNHIMCYAKKIAVKHKYMDINYGEDDEWAERASKLVQKQIKIDKVLYYYDYVLKRPSDNPGLRMWENQLMSQNILGAE</sequence>
<feature type="domain" description="Glycosyltransferase 2-like" evidence="1">
    <location>
        <begin position="34"/>
        <end position="95"/>
    </location>
</feature>
<reference evidence="2 3" key="1">
    <citation type="submission" date="2016-10" db="EMBL/GenBank/DDBJ databases">
        <authorList>
            <person name="de Groot N.N."/>
        </authorList>
    </citation>
    <scope>NUCLEOTIDE SEQUENCE [LARGE SCALE GENOMIC DNA]</scope>
    <source>
        <strain evidence="2 3">DSM 45610</strain>
    </source>
</reference>
<dbReference type="AlphaFoldDB" id="A0A1H2TI52"/>
<keyword evidence="2" id="KW-0808">Transferase</keyword>
<accession>A0A1H2TI52</accession>
<organism evidence="2 3">
    <name type="scientific">Marininema mesophilum</name>
    <dbReference type="NCBI Taxonomy" id="1048340"/>
    <lineage>
        <taxon>Bacteria</taxon>
        <taxon>Bacillati</taxon>
        <taxon>Bacillota</taxon>
        <taxon>Bacilli</taxon>
        <taxon>Bacillales</taxon>
        <taxon>Thermoactinomycetaceae</taxon>
        <taxon>Marininema</taxon>
    </lineage>
</organism>
<dbReference type="Proteomes" id="UP000198534">
    <property type="component" value="Unassembled WGS sequence"/>
</dbReference>
<dbReference type="Pfam" id="PF00535">
    <property type="entry name" value="Glycos_transf_2"/>
    <property type="match status" value="1"/>
</dbReference>